<evidence type="ECO:0000256" key="3">
    <source>
        <dbReference type="ARBA" id="ARBA00022763"/>
    </source>
</evidence>
<evidence type="ECO:0000256" key="1">
    <source>
        <dbReference type="ARBA" id="ARBA00007452"/>
    </source>
</evidence>
<dbReference type="Pfam" id="PF02565">
    <property type="entry name" value="RecO_C"/>
    <property type="match status" value="1"/>
</dbReference>
<dbReference type="PANTHER" id="PTHR33991">
    <property type="entry name" value="DNA REPAIR PROTEIN RECO"/>
    <property type="match status" value="1"/>
</dbReference>
<dbReference type="GO" id="GO:0043590">
    <property type="term" value="C:bacterial nucleoid"/>
    <property type="evidence" value="ECO:0007669"/>
    <property type="project" value="TreeGrafter"/>
</dbReference>
<dbReference type="SUPFAM" id="SSF50249">
    <property type="entry name" value="Nucleic acid-binding proteins"/>
    <property type="match status" value="1"/>
</dbReference>
<protein>
    <recommendedName>
        <fullName evidence="2 7">DNA repair protein RecO</fullName>
    </recommendedName>
    <alternativeName>
        <fullName evidence="6 7">Recombination protein O</fullName>
    </alternativeName>
</protein>
<keyword evidence="5 7" id="KW-0234">DNA repair</keyword>
<evidence type="ECO:0000256" key="7">
    <source>
        <dbReference type="HAMAP-Rule" id="MF_00201"/>
    </source>
</evidence>
<dbReference type="GO" id="GO:0006310">
    <property type="term" value="P:DNA recombination"/>
    <property type="evidence" value="ECO:0007669"/>
    <property type="project" value="UniProtKB-UniRule"/>
</dbReference>
<dbReference type="Gene3D" id="2.40.50.140">
    <property type="entry name" value="Nucleic acid-binding proteins"/>
    <property type="match status" value="1"/>
</dbReference>
<dbReference type="AlphaFoldDB" id="A0A6S6TS99"/>
<name>A0A6S6TS99_9BACT</name>
<dbReference type="InterPro" id="IPR042242">
    <property type="entry name" value="RecO_C"/>
</dbReference>
<reference evidence="9" key="1">
    <citation type="submission" date="2020-01" db="EMBL/GenBank/DDBJ databases">
        <authorList>
            <person name="Meier V. D."/>
            <person name="Meier V D."/>
        </authorList>
    </citation>
    <scope>NUCLEOTIDE SEQUENCE</scope>
    <source>
        <strain evidence="9">HLG_WM_MAG_10</strain>
    </source>
</reference>
<dbReference type="GO" id="GO:0006302">
    <property type="term" value="P:double-strand break repair"/>
    <property type="evidence" value="ECO:0007669"/>
    <property type="project" value="TreeGrafter"/>
</dbReference>
<evidence type="ECO:0000256" key="6">
    <source>
        <dbReference type="ARBA" id="ARBA00033409"/>
    </source>
</evidence>
<keyword evidence="3 7" id="KW-0227">DNA damage</keyword>
<dbReference type="SUPFAM" id="SSF57863">
    <property type="entry name" value="ArfGap/RecO-like zinc finger"/>
    <property type="match status" value="1"/>
</dbReference>
<dbReference type="EMBL" id="CACVAQ010000274">
    <property type="protein sequence ID" value="CAA6819510.1"/>
    <property type="molecule type" value="Genomic_DNA"/>
</dbReference>
<dbReference type="InterPro" id="IPR022572">
    <property type="entry name" value="DNA_rep/recomb_RecO_N"/>
</dbReference>
<dbReference type="PANTHER" id="PTHR33991:SF1">
    <property type="entry name" value="DNA REPAIR PROTEIN RECO"/>
    <property type="match status" value="1"/>
</dbReference>
<evidence type="ECO:0000259" key="8">
    <source>
        <dbReference type="Pfam" id="PF11967"/>
    </source>
</evidence>
<evidence type="ECO:0000313" key="9">
    <source>
        <dbReference type="EMBL" id="CAA6819510.1"/>
    </source>
</evidence>
<dbReference type="HAMAP" id="MF_00201">
    <property type="entry name" value="RecO"/>
    <property type="match status" value="1"/>
</dbReference>
<evidence type="ECO:0000256" key="2">
    <source>
        <dbReference type="ARBA" id="ARBA00021310"/>
    </source>
</evidence>
<dbReference type="Pfam" id="PF11967">
    <property type="entry name" value="RecO_N"/>
    <property type="match status" value="1"/>
</dbReference>
<gene>
    <name evidence="7" type="primary">recO</name>
    <name evidence="9" type="ORF">HELGO_WM17821</name>
</gene>
<dbReference type="InterPro" id="IPR037278">
    <property type="entry name" value="ARFGAP/RecO"/>
</dbReference>
<dbReference type="NCBIfam" id="TIGR00613">
    <property type="entry name" value="reco"/>
    <property type="match status" value="1"/>
</dbReference>
<feature type="domain" description="DNA replication/recombination mediator RecO N-terminal" evidence="8">
    <location>
        <begin position="1"/>
        <end position="78"/>
    </location>
</feature>
<dbReference type="InterPro" id="IPR012340">
    <property type="entry name" value="NA-bd_OB-fold"/>
</dbReference>
<evidence type="ECO:0000256" key="5">
    <source>
        <dbReference type="ARBA" id="ARBA00023204"/>
    </source>
</evidence>
<evidence type="ECO:0000256" key="4">
    <source>
        <dbReference type="ARBA" id="ARBA00023172"/>
    </source>
</evidence>
<sequence>MLKKVEGLIVRAIKYSETSVICDAYTAELGMRTYIINGVRKKRSKISPALVRPMSLVEMVVYHQEEKSMNRIKEIKPSYIYQQLPFDVARGAIGLFVAEVAQKTLREPEPNSALFEFLKACYQKLDQTDAKIANFPVWFLVKLSTYLGLFSVAKELSENCVFDYSEGKIRAEIPSEHHYYFSPQNTHLLAAFLELDFETSAQLDLNNQDRRDFMNDMLRYYQYHIGNFGELNSILVLKAVFS</sequence>
<comment type="function">
    <text evidence="7">Involved in DNA repair and RecF pathway recombination.</text>
</comment>
<dbReference type="InterPro" id="IPR003717">
    <property type="entry name" value="RecO"/>
</dbReference>
<proteinExistence type="inferred from homology"/>
<dbReference type="Gene3D" id="1.20.1440.120">
    <property type="entry name" value="Recombination protein O, C-terminal domain"/>
    <property type="match status" value="1"/>
</dbReference>
<accession>A0A6S6TS99</accession>
<comment type="similarity">
    <text evidence="1 7">Belongs to the RecO family.</text>
</comment>
<keyword evidence="4 7" id="KW-0233">DNA recombination</keyword>
<organism evidence="9">
    <name type="scientific">uncultured Aureispira sp</name>
    <dbReference type="NCBI Taxonomy" id="1331704"/>
    <lineage>
        <taxon>Bacteria</taxon>
        <taxon>Pseudomonadati</taxon>
        <taxon>Bacteroidota</taxon>
        <taxon>Saprospiria</taxon>
        <taxon>Saprospirales</taxon>
        <taxon>Saprospiraceae</taxon>
        <taxon>Aureispira</taxon>
        <taxon>environmental samples</taxon>
    </lineage>
</organism>